<dbReference type="KEGG" id="nli:G3M70_08555"/>
<dbReference type="Proteomes" id="UP000594688">
    <property type="component" value="Chromosome"/>
</dbReference>
<organism evidence="1 2">
    <name type="scientific">Candidatus Nitronauta litoralis</name>
    <dbReference type="NCBI Taxonomy" id="2705533"/>
    <lineage>
        <taxon>Bacteria</taxon>
        <taxon>Pseudomonadati</taxon>
        <taxon>Nitrospinota/Tectimicrobiota group</taxon>
        <taxon>Nitrospinota</taxon>
        <taxon>Nitrospinia</taxon>
        <taxon>Nitrospinales</taxon>
        <taxon>Nitrospinaceae</taxon>
        <taxon>Candidatus Nitronauta</taxon>
    </lineage>
</organism>
<name>A0A7T0G0K0_9BACT</name>
<evidence type="ECO:0000313" key="1">
    <source>
        <dbReference type="EMBL" id="QPJ61921.1"/>
    </source>
</evidence>
<evidence type="ECO:0000313" key="2">
    <source>
        <dbReference type="Proteomes" id="UP000594688"/>
    </source>
</evidence>
<gene>
    <name evidence="1" type="ORF">G3M70_08555</name>
</gene>
<accession>A0A7T0G0K0</accession>
<dbReference type="EMBL" id="CP048685">
    <property type="protein sequence ID" value="QPJ61921.1"/>
    <property type="molecule type" value="Genomic_DNA"/>
</dbReference>
<sequence length="284" mass="32331">MNRSLLAIGQDLAENPSWWKRIRHSKFADPFRRKSARRIGTKALSLTASILIPIPVVKGLVMGAVKVGLAQARKVQIKYKTGNDQGKFTHKGTEHTTLKGKDQSKLDDKLAHDVKWGWKALDIEGMDRYRWKVKHGVEMLNDTYEKARRHEGSTASICNDWARAIAKYYYLEKRTTILREKAEVIKALAQATIDWVDKVQQDLANSNIKNKLTDKAAEISAHADKGDSHQDCDDKFCVFESKRRFWSKHKKITKGVQTITSFTAGNIADPVESNTIYGKKYWKG</sequence>
<proteinExistence type="predicted"/>
<dbReference type="AlphaFoldDB" id="A0A7T0G0K0"/>
<reference evidence="1 2" key="1">
    <citation type="submission" date="2020-02" db="EMBL/GenBank/DDBJ databases">
        <title>Genomic and physiological characterization of two novel Nitrospinaceae genera.</title>
        <authorList>
            <person name="Mueller A.J."/>
            <person name="Jung M.-Y."/>
            <person name="Strachan C.R."/>
            <person name="Herbold C.W."/>
            <person name="Kirkegaard R.H."/>
            <person name="Daims H."/>
        </authorList>
    </citation>
    <scope>NUCLEOTIDE SEQUENCE [LARGE SCALE GENOMIC DNA]</scope>
    <source>
        <strain evidence="1">EB</strain>
    </source>
</reference>
<protein>
    <submittedName>
        <fullName evidence="1">Uncharacterized protein</fullName>
    </submittedName>
</protein>